<name>A0A1G6HRY1_9ACTN</name>
<dbReference type="Pfam" id="PF07811">
    <property type="entry name" value="TadE"/>
    <property type="match status" value="1"/>
</dbReference>
<proteinExistence type="predicted"/>
<dbReference type="InterPro" id="IPR012495">
    <property type="entry name" value="TadE-like_dom"/>
</dbReference>
<dbReference type="OrthoDB" id="4869119at2"/>
<reference evidence="3 4" key="1">
    <citation type="submission" date="2016-06" db="EMBL/GenBank/DDBJ databases">
        <authorList>
            <person name="Olsen C.W."/>
            <person name="Carey S."/>
            <person name="Hinshaw L."/>
            <person name="Karasin A.I."/>
        </authorList>
    </citation>
    <scope>NUCLEOTIDE SEQUENCE [LARGE SCALE GENOMIC DNA]</scope>
    <source>
        <strain evidence="3 4">LZ-22</strain>
    </source>
</reference>
<protein>
    <submittedName>
        <fullName evidence="3">TadE-like protein</fullName>
    </submittedName>
</protein>
<keyword evidence="1" id="KW-0812">Transmembrane</keyword>
<keyword evidence="1" id="KW-1133">Transmembrane helix</keyword>
<feature type="transmembrane region" description="Helical" evidence="1">
    <location>
        <begin position="12"/>
        <end position="34"/>
    </location>
</feature>
<dbReference type="Proteomes" id="UP000199086">
    <property type="component" value="Unassembled WGS sequence"/>
</dbReference>
<sequence length="137" mass="14009">MRRDQRGNAAVEVVVLVPALMALVGLVVAGARVWSARATVDEAAHRAARTATVISDARTSAALGREAGLRNLADLSCRPSAVVVDATALSRPPGSPGEVTATASCTVALADLLLPGLPGRITITADAVSVADRYRGR</sequence>
<gene>
    <name evidence="3" type="ORF">GA0111570_11262</name>
</gene>
<keyword evidence="4" id="KW-1185">Reference proteome</keyword>
<dbReference type="STRING" id="1577474.GA0111570_11262"/>
<dbReference type="AlphaFoldDB" id="A0A1G6HRY1"/>
<evidence type="ECO:0000313" key="4">
    <source>
        <dbReference type="Proteomes" id="UP000199086"/>
    </source>
</evidence>
<evidence type="ECO:0000313" key="3">
    <source>
        <dbReference type="EMBL" id="SDB96990.1"/>
    </source>
</evidence>
<evidence type="ECO:0000259" key="2">
    <source>
        <dbReference type="Pfam" id="PF07811"/>
    </source>
</evidence>
<keyword evidence="1" id="KW-0472">Membrane</keyword>
<dbReference type="RefSeq" id="WP_139283276.1">
    <property type="nucleotide sequence ID" value="NZ_FMYF01000012.1"/>
</dbReference>
<dbReference type="EMBL" id="FMYF01000012">
    <property type="protein sequence ID" value="SDB96990.1"/>
    <property type="molecule type" value="Genomic_DNA"/>
</dbReference>
<accession>A0A1G6HRY1</accession>
<feature type="domain" description="TadE-like" evidence="2">
    <location>
        <begin position="7"/>
        <end position="49"/>
    </location>
</feature>
<organism evidence="3 4">
    <name type="scientific">Raineyella antarctica</name>
    <dbReference type="NCBI Taxonomy" id="1577474"/>
    <lineage>
        <taxon>Bacteria</taxon>
        <taxon>Bacillati</taxon>
        <taxon>Actinomycetota</taxon>
        <taxon>Actinomycetes</taxon>
        <taxon>Propionibacteriales</taxon>
        <taxon>Propionibacteriaceae</taxon>
        <taxon>Raineyella</taxon>
    </lineage>
</organism>
<evidence type="ECO:0000256" key="1">
    <source>
        <dbReference type="SAM" id="Phobius"/>
    </source>
</evidence>